<dbReference type="Proteomes" id="UP000574276">
    <property type="component" value="Unassembled WGS sequence"/>
</dbReference>
<comment type="caution">
    <text evidence="1">The sequence shown here is derived from an EMBL/GenBank/DDBJ whole genome shotgun (WGS) entry which is preliminary data.</text>
</comment>
<dbReference type="PANTHER" id="PTHR33546:SF1">
    <property type="entry name" value="LARGE, MULTIFUNCTIONAL SECRETED PROTEIN"/>
    <property type="match status" value="1"/>
</dbReference>
<protein>
    <recommendedName>
        <fullName evidence="3">Glucose/Sorbosone dehydrogenase domain-containing protein</fullName>
    </recommendedName>
</protein>
<organism evidence="1 2">
    <name type="scientific">Variimorphobacter saccharofermentans</name>
    <dbReference type="NCBI Taxonomy" id="2755051"/>
    <lineage>
        <taxon>Bacteria</taxon>
        <taxon>Bacillati</taxon>
        <taxon>Bacillota</taxon>
        <taxon>Clostridia</taxon>
        <taxon>Lachnospirales</taxon>
        <taxon>Lachnospiraceae</taxon>
        <taxon>Variimorphobacter</taxon>
    </lineage>
</organism>
<dbReference type="Gene3D" id="2.120.10.30">
    <property type="entry name" value="TolB, C-terminal domain"/>
    <property type="match status" value="1"/>
</dbReference>
<dbReference type="SUPFAM" id="SSF50952">
    <property type="entry name" value="Soluble quinoprotein glucose dehydrogenase"/>
    <property type="match status" value="1"/>
</dbReference>
<accession>A0A839K5U8</accession>
<evidence type="ECO:0000313" key="1">
    <source>
        <dbReference type="EMBL" id="MBB2184041.1"/>
    </source>
</evidence>
<dbReference type="InterPro" id="IPR011041">
    <property type="entry name" value="Quinoprot_gluc/sorb_DH_b-prop"/>
</dbReference>
<name>A0A839K5U8_9FIRM</name>
<keyword evidence="2" id="KW-1185">Reference proteome</keyword>
<dbReference type="AlphaFoldDB" id="A0A839K5U8"/>
<reference evidence="1 2" key="1">
    <citation type="submission" date="2020-07" db="EMBL/GenBank/DDBJ databases">
        <title>Characterization and genome sequencing of isolate MD1, a novel member within the family Lachnospiraceae.</title>
        <authorList>
            <person name="Rettenmaier R."/>
            <person name="Di Bello L."/>
            <person name="Zinser C."/>
            <person name="Scheitz K."/>
            <person name="Liebl W."/>
            <person name="Zverlov V."/>
        </authorList>
    </citation>
    <scope>NUCLEOTIDE SEQUENCE [LARGE SCALE GENOMIC DNA]</scope>
    <source>
        <strain evidence="1 2">MD1</strain>
    </source>
</reference>
<gene>
    <name evidence="1" type="ORF">H0486_14265</name>
</gene>
<evidence type="ECO:0008006" key="3">
    <source>
        <dbReference type="Google" id="ProtNLM"/>
    </source>
</evidence>
<evidence type="ECO:0000313" key="2">
    <source>
        <dbReference type="Proteomes" id="UP000574276"/>
    </source>
</evidence>
<dbReference type="PANTHER" id="PTHR33546">
    <property type="entry name" value="LARGE, MULTIFUNCTIONAL SECRETED PROTEIN-RELATED"/>
    <property type="match status" value="1"/>
</dbReference>
<proteinExistence type="predicted"/>
<dbReference type="EMBL" id="JACEGA010000001">
    <property type="protein sequence ID" value="MBB2184041.1"/>
    <property type="molecule type" value="Genomic_DNA"/>
</dbReference>
<sequence length="442" mass="48309">MEQLGQEQPRFIDPSDIYVPPGYVVENFIQGLDGPVNMVFTDDGDILVAESGYFSGVARILRISNDNVEVVDDDFLEPLNGVNYHDGIIYASHKGMITAIEESGSRRDIITGLPSNGDFPNSKVEIGTDGKIYFGLGTATNSGVVGTDNLWVHNYALLHDYPGSYIMLNGQNFQSNNMLLSEGVYEVASTGAFSPYGVPNRPYELRKAVVKASGSIMRCNLDGTNLEMVAWGLRNPVRLKFNHNGHLFASVQGYDNRGSRPVANASDYIYYIIPGVWYGWPDFSGQEPLTSPRFIPEGGKPIEFLLTNHPNVPPAPFASFPSNSSIMGFDINRNAEFGAVGDFYVAEFGSIWPPTSRQTERNPGVGHKISRIDPTTGGVTTFAINRSGFPANITMEGGFGWPTDVVFGPDGAMYVLDFGTNPLGSLVEYLPNSGIIWKITRI</sequence>
<dbReference type="InterPro" id="IPR011042">
    <property type="entry name" value="6-blade_b-propeller_TolB-like"/>
</dbReference>